<name>A0A284SD26_ARMOS</name>
<dbReference type="OrthoDB" id="3004525at2759"/>
<evidence type="ECO:0000256" key="1">
    <source>
        <dbReference type="SAM" id="MobiDB-lite"/>
    </source>
</evidence>
<proteinExistence type="predicted"/>
<evidence type="ECO:0000313" key="3">
    <source>
        <dbReference type="EMBL" id="SJL18899.1"/>
    </source>
</evidence>
<feature type="region of interest" description="Disordered" evidence="1">
    <location>
        <begin position="67"/>
        <end position="87"/>
    </location>
</feature>
<dbReference type="InterPro" id="IPR041457">
    <property type="entry name" value="CxC2_KDZ-assoc"/>
</dbReference>
<feature type="domain" description="CxC2-like cysteine cluster KDZ transposase-associated" evidence="2">
    <location>
        <begin position="157"/>
        <end position="262"/>
    </location>
</feature>
<sequence length="263" mass="30001">MQLYCYQIAKSRCERVDGVSPVKVGRGGSVLQYAGGPSTHRTQHVAFTIPDSHIPQEVLYDQNFPIQEPAESKKAPPKRYTNSDHPMREWQGYDGKAGFREEYLLELLRRNGDPIFQCDSCPLGLLVCKSCCLKLHSSLPLHVVREWNGEQFTKTTLRELGLRVQIGHFDGSECICPERAGRTFTVLDINGIHEVDVDYCSCDRREGATRRQQLLRFGWYPATPLHPRMCATLTLLDQFHALTHAGKVSAYDYYRYLNTMMDA</sequence>
<protein>
    <recommendedName>
        <fullName evidence="2">CxC2-like cysteine cluster KDZ transposase-associated domain-containing protein</fullName>
    </recommendedName>
</protein>
<reference evidence="4" key="1">
    <citation type="journal article" date="2017" name="Nat. Ecol. Evol.">
        <title>Genome expansion and lineage-specific genetic innovations in the forest pathogenic fungi Armillaria.</title>
        <authorList>
            <person name="Sipos G."/>
            <person name="Prasanna A.N."/>
            <person name="Walter M.C."/>
            <person name="O'Connor E."/>
            <person name="Balint B."/>
            <person name="Krizsan K."/>
            <person name="Kiss B."/>
            <person name="Hess J."/>
            <person name="Varga T."/>
            <person name="Slot J."/>
            <person name="Riley R."/>
            <person name="Boka B."/>
            <person name="Rigling D."/>
            <person name="Barry K."/>
            <person name="Lee J."/>
            <person name="Mihaltcheva S."/>
            <person name="LaButti K."/>
            <person name="Lipzen A."/>
            <person name="Waldron R."/>
            <person name="Moloney N.M."/>
            <person name="Sperisen C."/>
            <person name="Kredics L."/>
            <person name="Vagvoelgyi C."/>
            <person name="Patrignani A."/>
            <person name="Fitzpatrick D."/>
            <person name="Nagy I."/>
            <person name="Doyle S."/>
            <person name="Anderson J.B."/>
            <person name="Grigoriev I.V."/>
            <person name="Gueldener U."/>
            <person name="Muensterkoetter M."/>
            <person name="Nagy L.G."/>
        </authorList>
    </citation>
    <scope>NUCLEOTIDE SEQUENCE [LARGE SCALE GENOMIC DNA]</scope>
    <source>
        <strain evidence="4">C18/9</strain>
    </source>
</reference>
<dbReference type="OMA" id="PEGWENE"/>
<dbReference type="STRING" id="47428.A0A284SD26"/>
<keyword evidence="4" id="KW-1185">Reference proteome</keyword>
<dbReference type="AlphaFoldDB" id="A0A284SD26"/>
<accession>A0A284SD26</accession>
<dbReference type="EMBL" id="FUEG01000074">
    <property type="protein sequence ID" value="SJL18899.1"/>
    <property type="molecule type" value="Genomic_DNA"/>
</dbReference>
<dbReference type="Pfam" id="PF18803">
    <property type="entry name" value="CxC2"/>
    <property type="match status" value="1"/>
</dbReference>
<organism evidence="3 4">
    <name type="scientific">Armillaria ostoyae</name>
    <name type="common">Armillaria root rot fungus</name>
    <dbReference type="NCBI Taxonomy" id="47428"/>
    <lineage>
        <taxon>Eukaryota</taxon>
        <taxon>Fungi</taxon>
        <taxon>Dikarya</taxon>
        <taxon>Basidiomycota</taxon>
        <taxon>Agaricomycotina</taxon>
        <taxon>Agaricomycetes</taxon>
        <taxon>Agaricomycetidae</taxon>
        <taxon>Agaricales</taxon>
        <taxon>Marasmiineae</taxon>
        <taxon>Physalacriaceae</taxon>
        <taxon>Armillaria</taxon>
    </lineage>
</organism>
<gene>
    <name evidence="3" type="ORF">ARMOST_22501</name>
</gene>
<dbReference type="Proteomes" id="UP000219338">
    <property type="component" value="Unassembled WGS sequence"/>
</dbReference>
<evidence type="ECO:0000313" key="4">
    <source>
        <dbReference type="Proteomes" id="UP000219338"/>
    </source>
</evidence>
<evidence type="ECO:0000259" key="2">
    <source>
        <dbReference type="Pfam" id="PF18803"/>
    </source>
</evidence>